<comment type="similarity">
    <text evidence="2">Belongs to the bacterial solute-binding protein 3 family.</text>
</comment>
<dbReference type="NCBIfam" id="NF008112">
    <property type="entry name" value="PRK10859.1"/>
    <property type="match status" value="1"/>
</dbReference>
<dbReference type="InterPro" id="IPR023703">
    <property type="entry name" value="MltF"/>
</dbReference>
<comment type="similarity">
    <text evidence="1">Belongs to the transglycosylase Slt family.</text>
</comment>
<evidence type="ECO:0000259" key="9">
    <source>
        <dbReference type="SMART" id="SM00062"/>
    </source>
</evidence>
<dbReference type="PROSITE" id="PS00922">
    <property type="entry name" value="TRANSGLYCOSYLASE"/>
    <property type="match status" value="1"/>
</dbReference>
<dbReference type="PANTHER" id="PTHR35936:SF32">
    <property type="entry name" value="MEMBRANE-BOUND LYTIC MUREIN TRANSGLYCOSYLASE F"/>
    <property type="match status" value="1"/>
</dbReference>
<dbReference type="InterPro" id="IPR023346">
    <property type="entry name" value="Lysozyme-like_dom_sf"/>
</dbReference>
<dbReference type="GO" id="GO:0009253">
    <property type="term" value="P:peptidoglycan catabolic process"/>
    <property type="evidence" value="ECO:0007669"/>
    <property type="project" value="TreeGrafter"/>
</dbReference>
<name>A0A5C1A3Q9_9GAMM</name>
<dbReference type="GO" id="GO:0008933">
    <property type="term" value="F:peptidoglycan lytic transglycosylase activity"/>
    <property type="evidence" value="ECO:0007669"/>
    <property type="project" value="UniProtKB-UniRule"/>
</dbReference>
<evidence type="ECO:0000256" key="3">
    <source>
        <dbReference type="ARBA" id="ARBA00022729"/>
    </source>
</evidence>
<dbReference type="PANTHER" id="PTHR35936">
    <property type="entry name" value="MEMBRANE-BOUND LYTIC MUREIN TRANSGLYCOSYLASE F"/>
    <property type="match status" value="1"/>
</dbReference>
<evidence type="ECO:0000256" key="7">
    <source>
        <dbReference type="ARBA" id="ARBA00023316"/>
    </source>
</evidence>
<organism evidence="10 11">
    <name type="scientific">Kushneria phosphatilytica</name>
    <dbReference type="NCBI Taxonomy" id="657387"/>
    <lineage>
        <taxon>Bacteria</taxon>
        <taxon>Pseudomonadati</taxon>
        <taxon>Pseudomonadota</taxon>
        <taxon>Gammaproteobacteria</taxon>
        <taxon>Oceanospirillales</taxon>
        <taxon>Halomonadaceae</taxon>
        <taxon>Kushneria</taxon>
    </lineage>
</organism>
<dbReference type="KEGG" id="kuy:FY550_04715"/>
<feature type="region of interest" description="LT domain" evidence="8">
    <location>
        <begin position="257"/>
        <end position="474"/>
    </location>
</feature>
<evidence type="ECO:0000313" key="10">
    <source>
        <dbReference type="EMBL" id="QEL12724.1"/>
    </source>
</evidence>
<accession>A0A5C1A3Q9</accession>
<dbReference type="Pfam" id="PF01464">
    <property type="entry name" value="SLT"/>
    <property type="match status" value="1"/>
</dbReference>
<dbReference type="GO" id="GO:0009279">
    <property type="term" value="C:cell outer membrane"/>
    <property type="evidence" value="ECO:0007669"/>
    <property type="project" value="UniProtKB-SubCell"/>
</dbReference>
<dbReference type="Proteomes" id="UP000322553">
    <property type="component" value="Chromosome"/>
</dbReference>
<comment type="domain">
    <text evidence="8">The N-terminal domain does not have lytic activity and probably modulates enzymatic activity. The C-terminal domain is the catalytic active domain.</text>
</comment>
<comment type="subcellular location">
    <subcellularLocation>
        <location evidence="8">Cell outer membrane</location>
        <topology evidence="8">Peripheral membrane protein</topology>
    </subcellularLocation>
    <text evidence="8">Attached to the inner leaflet of the outer membrane.</text>
</comment>
<dbReference type="AlphaFoldDB" id="A0A5C1A3Q9"/>
<keyword evidence="6 8" id="KW-0456">Lyase</keyword>
<keyword evidence="3 8" id="KW-0732">Signal</keyword>
<feature type="active site" evidence="8">
    <location>
        <position position="303"/>
    </location>
</feature>
<dbReference type="GO" id="GO:0071555">
    <property type="term" value="P:cell wall organization"/>
    <property type="evidence" value="ECO:0007669"/>
    <property type="project" value="UniProtKB-KW"/>
</dbReference>
<keyword evidence="5 8" id="KW-0998">Cell outer membrane</keyword>
<keyword evidence="4 8" id="KW-0472">Membrane</keyword>
<dbReference type="Gene3D" id="1.10.530.10">
    <property type="match status" value="1"/>
</dbReference>
<dbReference type="InterPro" id="IPR001638">
    <property type="entry name" value="Solute-binding_3/MltF_N"/>
</dbReference>
<evidence type="ECO:0000256" key="2">
    <source>
        <dbReference type="ARBA" id="ARBA00010333"/>
    </source>
</evidence>
<keyword evidence="11" id="KW-1185">Reference proteome</keyword>
<gene>
    <name evidence="8 10" type="primary">mltF</name>
    <name evidence="10" type="ORF">FY550_04715</name>
</gene>
<comment type="caution">
    <text evidence="8">Lacks conserved residue(s) required for the propagation of feature annotation.</text>
</comment>
<dbReference type="EMBL" id="CP043420">
    <property type="protein sequence ID" value="QEL12724.1"/>
    <property type="molecule type" value="Genomic_DNA"/>
</dbReference>
<dbReference type="InterPro" id="IPR000189">
    <property type="entry name" value="Transglyc_AS"/>
</dbReference>
<evidence type="ECO:0000256" key="1">
    <source>
        <dbReference type="ARBA" id="ARBA00007734"/>
    </source>
</evidence>
<dbReference type="OrthoDB" id="9815002at2"/>
<keyword evidence="7 8" id="KW-0961">Cell wall biogenesis/degradation</keyword>
<dbReference type="SUPFAM" id="SSF53955">
    <property type="entry name" value="Lysozyme-like"/>
    <property type="match status" value="1"/>
</dbReference>
<comment type="function">
    <text evidence="8">Murein-degrading enzyme that degrades murein glycan strands and insoluble, high-molecular weight murein sacculi, with the concomitant formation of a 1,6-anhydromuramoyl product. Lytic transglycosylases (LTs) play an integral role in the metabolism of the peptidoglycan (PG) sacculus. Their lytic action creates space within the PG sacculus to allow for its expansion as well as for the insertion of various structures such as secretion systems and flagella.</text>
</comment>
<comment type="similarity">
    <text evidence="8">In the N-terminal section; belongs to the bacterial solute-binding protein 3 family.</text>
</comment>
<evidence type="ECO:0000256" key="4">
    <source>
        <dbReference type="ARBA" id="ARBA00023136"/>
    </source>
</evidence>
<evidence type="ECO:0000256" key="5">
    <source>
        <dbReference type="ARBA" id="ARBA00023237"/>
    </source>
</evidence>
<evidence type="ECO:0000256" key="6">
    <source>
        <dbReference type="ARBA" id="ARBA00023239"/>
    </source>
</evidence>
<comment type="similarity">
    <text evidence="8">In the C-terminal section; belongs to the transglycosylase Slt family.</text>
</comment>
<dbReference type="CDD" id="cd01009">
    <property type="entry name" value="PBP2_YfhD_N"/>
    <property type="match status" value="1"/>
</dbReference>
<dbReference type="HAMAP" id="MF_02016">
    <property type="entry name" value="MltF"/>
    <property type="match status" value="1"/>
</dbReference>
<proteinExistence type="inferred from homology"/>
<feature type="domain" description="Solute-binding protein family 3/N-terminal" evidence="9">
    <location>
        <begin position="33"/>
        <end position="256"/>
    </location>
</feature>
<evidence type="ECO:0000256" key="8">
    <source>
        <dbReference type="HAMAP-Rule" id="MF_02016"/>
    </source>
</evidence>
<dbReference type="Gene3D" id="3.40.190.10">
    <property type="entry name" value="Periplasmic binding protein-like II"/>
    <property type="match status" value="2"/>
</dbReference>
<reference evidence="10 11" key="1">
    <citation type="submission" date="2019-08" db="EMBL/GenBank/DDBJ databases">
        <title>Complete genome sequence of Kushneria sp. YCWA18, a halophilic phosphate-solubilizing bacterium isolated from Daqiao saltern in China.</title>
        <authorList>
            <person name="Du G.-X."/>
            <person name="Qu L.-Y."/>
        </authorList>
    </citation>
    <scope>NUCLEOTIDE SEQUENCE [LARGE SCALE GENOMIC DNA]</scope>
    <source>
        <strain evidence="10 11">YCWA18</strain>
    </source>
</reference>
<dbReference type="Pfam" id="PF00497">
    <property type="entry name" value="SBP_bac_3"/>
    <property type="match status" value="1"/>
</dbReference>
<sequence length="474" mass="53653">MGSLATPERNLLPRFDWLPGQSSTLAAIHTRDFLQLYTRNTPTTYYEGRQGPTGFEYELVRRFASELGVSLAVDRSHHIEGVLDAVRSGAADLGAAGLVLDPLTPGIRYSRPIMSLQPMVIYRRGLHPPTSVEDLEELKIGVLANSGNVLALRNARRDHPKLVWRETHKLENTDLIAMVANGQLDAAVIYAHAFKLSRIFFPGVENGFKLGQPLTLAWAFPDNGDLSLLNRANRFIDRMRANGELARLKRRYFGHDDYLEYVGARRFISQTRKHLDKWTDDFLAAARKTGFDWKLLAAISYQESHWNPRATSPTGVRGMMMLTRTTAARMGVDNRINPVQSIDGGARYLKELVERLPDDIPSPDRLWMALAAYNIGMGHLADARLLADRQGLDPDSWEDVREMLPRLQESRWYQTLPHGFARGKGAVYYVRNIRRYHEILSYVTRSQRQFSPLIDNRTASRSSLFNVVAPDAAP</sequence>
<dbReference type="SUPFAM" id="SSF53850">
    <property type="entry name" value="Periplasmic binding protein-like II"/>
    <property type="match status" value="1"/>
</dbReference>
<evidence type="ECO:0000313" key="11">
    <source>
        <dbReference type="Proteomes" id="UP000322553"/>
    </source>
</evidence>
<dbReference type="CDD" id="cd13403">
    <property type="entry name" value="MLTF-like"/>
    <property type="match status" value="1"/>
</dbReference>
<dbReference type="InterPro" id="IPR008258">
    <property type="entry name" value="Transglycosylase_SLT_dom_1"/>
</dbReference>
<protein>
    <recommendedName>
        <fullName evidence="8">Membrane-bound lytic murein transglycosylase F</fullName>
        <ecNumber evidence="8">4.2.2.n1</ecNumber>
    </recommendedName>
    <alternativeName>
        <fullName evidence="8">Murein lyase F</fullName>
    </alternativeName>
</protein>
<dbReference type="EC" id="4.2.2.n1" evidence="8"/>
<comment type="catalytic activity">
    <reaction evidence="8">
        <text>Exolytic cleavage of the (1-&gt;4)-beta-glycosidic linkage between N-acetylmuramic acid (MurNAc) and N-acetylglucosamine (GlcNAc) residues in peptidoglycan, from either the reducing or the non-reducing ends of the peptidoglycan chains, with concomitant formation of a 1,6-anhydrobond in the MurNAc residue.</text>
        <dbReference type="EC" id="4.2.2.n1"/>
    </reaction>
</comment>
<dbReference type="GO" id="GO:0016998">
    <property type="term" value="P:cell wall macromolecule catabolic process"/>
    <property type="evidence" value="ECO:0007669"/>
    <property type="project" value="UniProtKB-UniRule"/>
</dbReference>
<dbReference type="SMART" id="SM00062">
    <property type="entry name" value="PBPb"/>
    <property type="match status" value="1"/>
</dbReference>